<organism evidence="6 7">
    <name type="scientific">Dinoponera quadriceps</name>
    <name type="common">South American ant</name>
    <dbReference type="NCBI Taxonomy" id="609295"/>
    <lineage>
        <taxon>Eukaryota</taxon>
        <taxon>Metazoa</taxon>
        <taxon>Ecdysozoa</taxon>
        <taxon>Arthropoda</taxon>
        <taxon>Hexapoda</taxon>
        <taxon>Insecta</taxon>
        <taxon>Pterygota</taxon>
        <taxon>Neoptera</taxon>
        <taxon>Endopterygota</taxon>
        <taxon>Hymenoptera</taxon>
        <taxon>Apocrita</taxon>
        <taxon>Aculeata</taxon>
        <taxon>Formicoidea</taxon>
        <taxon>Formicidae</taxon>
        <taxon>Ponerinae</taxon>
        <taxon>Ponerini</taxon>
        <taxon>Dinoponera</taxon>
    </lineage>
</organism>
<dbReference type="EC" id="2.4.2.28" evidence="4"/>
<feature type="domain" description="Nucleoside phosphorylase" evidence="5">
    <location>
        <begin position="6"/>
        <end position="255"/>
    </location>
</feature>
<comment type="subunit">
    <text evidence="4">Homotrimer.</text>
</comment>
<comment type="similarity">
    <text evidence="4">Belongs to the PNP/MTAP phosphorylase family. MTAP subfamily.</text>
</comment>
<dbReference type="GO" id="GO:0017061">
    <property type="term" value="F:S-methyl-5-thioadenosine phosphorylase activity"/>
    <property type="evidence" value="ECO:0007669"/>
    <property type="project" value="UniProtKB-UniRule"/>
</dbReference>
<sequence>MTNKIKVGIIGGSGLGNFMEETLDRSSVSHREDVENAFGRPTSNLYHGKINGTDVVLLSRHGKGHTISPTAVNYRANIEALRLAGCTHILASTACGSLTESIGRGQLVIPDSFLDRTNSRKGTFYDGTSDKYKGVCHMPMEPAFDPRTSEVLLQAAKKLGHNMQKGGTIVTIEGPRFSSKGESKAFRLWGGHLVNMTTCPEVCLAKEAGILYAALAVSTDYDCWRDNDDNVNAADVIVVFKQNVAKVWEVLREAVKIIGSEDWEQDISKMKAVIQNSKVSSS</sequence>
<dbReference type="InterPro" id="IPR035994">
    <property type="entry name" value="Nucleoside_phosphorylase_sf"/>
</dbReference>
<dbReference type="InterPro" id="IPR010044">
    <property type="entry name" value="MTAP"/>
</dbReference>
<feature type="binding site" evidence="4">
    <location>
        <begin position="60"/>
        <end position="61"/>
    </location>
    <ligand>
        <name>phosphate</name>
        <dbReference type="ChEBI" id="CHEBI:43474"/>
    </ligand>
</feature>
<dbReference type="GeneID" id="106742477"/>
<dbReference type="GO" id="GO:0005829">
    <property type="term" value="C:cytosol"/>
    <property type="evidence" value="ECO:0007669"/>
    <property type="project" value="TreeGrafter"/>
</dbReference>
<evidence type="ECO:0000256" key="2">
    <source>
        <dbReference type="ARBA" id="ARBA00022679"/>
    </source>
</evidence>
<protein>
    <recommendedName>
        <fullName evidence="4">S-methyl-5'-thioadenosine phosphorylase</fullName>
        <ecNumber evidence="4">2.4.2.28</ecNumber>
    </recommendedName>
    <alternativeName>
        <fullName evidence="4">5'-methylthioadenosine phosphorylase</fullName>
        <shortName evidence="4">MTA phosphorylase</shortName>
        <shortName evidence="4">MTAP</shortName>
        <shortName evidence="4">MTAPase</shortName>
    </alternativeName>
</protein>
<evidence type="ECO:0000256" key="4">
    <source>
        <dbReference type="HAMAP-Rule" id="MF_03155"/>
    </source>
</evidence>
<feature type="binding site" evidence="4">
    <location>
        <begin position="220"/>
        <end position="222"/>
    </location>
    <ligand>
        <name>substrate</name>
    </ligand>
</feature>
<feature type="binding site" evidence="4">
    <location>
        <position position="196"/>
    </location>
    <ligand>
        <name>substrate</name>
    </ligand>
</feature>
<feature type="binding site" evidence="4">
    <location>
        <position position="13"/>
    </location>
    <ligand>
        <name>phosphate</name>
        <dbReference type="ChEBI" id="CHEBI:43474"/>
    </ligand>
</feature>
<keyword evidence="2 4" id="KW-0808">Transferase</keyword>
<dbReference type="Gene3D" id="3.40.50.1580">
    <property type="entry name" value="Nucleoside phosphorylase domain"/>
    <property type="match status" value="1"/>
</dbReference>
<dbReference type="PANTHER" id="PTHR42679:SF2">
    <property type="entry name" value="S-METHYL-5'-THIOADENOSINE PHOSPHORYLASE"/>
    <property type="match status" value="1"/>
</dbReference>
<dbReference type="RefSeq" id="XP_014470929.1">
    <property type="nucleotide sequence ID" value="XM_014615443.1"/>
</dbReference>
<dbReference type="GO" id="GO:0019509">
    <property type="term" value="P:L-methionine salvage from methylthioadenosine"/>
    <property type="evidence" value="ECO:0007669"/>
    <property type="project" value="UniProtKB-UniRule"/>
</dbReference>
<comment type="function">
    <text evidence="4">Catalyzes the reversible phosphorylation of S-methyl-5'-thioadenosine (MTA) to adenine and 5-methylthioribose-1-phosphate. Involved in the breakdown of MTA, a major by-product of polyamine biosynthesis. Responsible for the first step in the methionine salvage pathway after MTA has been generated from S-adenosylmethionine. Has broad substrate specificity with 6-aminopurine nucleosides as preferred substrates.</text>
</comment>
<gene>
    <name evidence="7" type="primary">LOC106742477</name>
</gene>
<dbReference type="InterPro" id="IPR000845">
    <property type="entry name" value="Nucleoside_phosphorylase_d"/>
</dbReference>
<dbReference type="GO" id="GO:0005634">
    <property type="term" value="C:nucleus"/>
    <property type="evidence" value="ECO:0007669"/>
    <property type="project" value="UniProtKB-SubCell"/>
</dbReference>
<dbReference type="SUPFAM" id="SSF53167">
    <property type="entry name" value="Purine and uridine phosphorylases"/>
    <property type="match status" value="1"/>
</dbReference>
<keyword evidence="4" id="KW-0539">Nucleus</keyword>
<dbReference type="UniPathway" id="UPA00904">
    <property type="reaction ID" value="UER00873"/>
</dbReference>
<dbReference type="GO" id="GO:0006166">
    <property type="term" value="P:purine ribonucleoside salvage"/>
    <property type="evidence" value="ECO:0007669"/>
    <property type="project" value="UniProtKB-KW"/>
</dbReference>
<keyword evidence="1 4" id="KW-0328">Glycosyltransferase</keyword>
<dbReference type="AlphaFoldDB" id="A0A6P3WZ60"/>
<dbReference type="Pfam" id="PF01048">
    <property type="entry name" value="PNP_UDP_1"/>
    <property type="match status" value="1"/>
</dbReference>
<comment type="subcellular location">
    <subcellularLocation>
        <location evidence="4">Cytoplasm</location>
    </subcellularLocation>
    <subcellularLocation>
        <location evidence="4">Nucleus</location>
    </subcellularLocation>
</comment>
<feature type="site" description="Important for substrate specificity" evidence="4">
    <location>
        <position position="178"/>
    </location>
</feature>
<reference evidence="7" key="1">
    <citation type="submission" date="2025-08" db="UniProtKB">
        <authorList>
            <consortium name="RefSeq"/>
        </authorList>
    </citation>
    <scope>IDENTIFICATION</scope>
</reference>
<dbReference type="KEGG" id="dqu:106742477"/>
<feature type="binding site" evidence="4">
    <location>
        <position position="197"/>
    </location>
    <ligand>
        <name>phosphate</name>
        <dbReference type="ChEBI" id="CHEBI:43474"/>
    </ligand>
</feature>
<comment type="catalytic activity">
    <reaction evidence="4">
        <text>S-methyl-5'-thioadenosine + phosphate = 5-(methylsulfanyl)-alpha-D-ribose 1-phosphate + adenine</text>
        <dbReference type="Rhea" id="RHEA:11852"/>
        <dbReference type="ChEBI" id="CHEBI:16708"/>
        <dbReference type="ChEBI" id="CHEBI:17509"/>
        <dbReference type="ChEBI" id="CHEBI:43474"/>
        <dbReference type="ChEBI" id="CHEBI:58533"/>
        <dbReference type="EC" id="2.4.2.28"/>
    </reaction>
</comment>
<dbReference type="OrthoDB" id="431409at2759"/>
<dbReference type="PANTHER" id="PTHR42679">
    <property type="entry name" value="S-METHYL-5'-THIOADENOSINE PHOSPHORYLASE"/>
    <property type="match status" value="1"/>
</dbReference>
<feature type="site" description="Important for substrate specificity" evidence="4">
    <location>
        <position position="233"/>
    </location>
</feature>
<accession>A0A6P3WZ60</accession>
<evidence type="ECO:0000256" key="1">
    <source>
        <dbReference type="ARBA" id="ARBA00022676"/>
    </source>
</evidence>
<dbReference type="CDD" id="cd09010">
    <property type="entry name" value="MTAP_SsMTAPII_like_MTIP"/>
    <property type="match status" value="1"/>
</dbReference>
<proteinExistence type="inferred from homology"/>
<keyword evidence="3 4" id="KW-0660">Purine salvage</keyword>
<name>A0A6P3WZ60_DINQU</name>
<keyword evidence="6" id="KW-1185">Reference proteome</keyword>
<evidence type="ECO:0000313" key="6">
    <source>
        <dbReference type="Proteomes" id="UP000515204"/>
    </source>
</evidence>
<keyword evidence="4" id="KW-0963">Cytoplasm</keyword>
<evidence type="ECO:0000256" key="3">
    <source>
        <dbReference type="ARBA" id="ARBA00022726"/>
    </source>
</evidence>
<dbReference type="PROSITE" id="PS01240">
    <property type="entry name" value="PNP_MTAP_2"/>
    <property type="match status" value="1"/>
</dbReference>
<dbReference type="Proteomes" id="UP000515204">
    <property type="component" value="Unplaced"/>
</dbReference>
<evidence type="ECO:0000259" key="5">
    <source>
        <dbReference type="Pfam" id="PF01048"/>
    </source>
</evidence>
<dbReference type="InterPro" id="IPR018099">
    <property type="entry name" value="Purine_phosphorylase-2_CS"/>
</dbReference>
<feature type="binding site" evidence="4">
    <location>
        <begin position="93"/>
        <end position="94"/>
    </location>
    <ligand>
        <name>phosphate</name>
        <dbReference type="ChEBI" id="CHEBI:43474"/>
    </ligand>
</feature>
<dbReference type="HAMAP" id="MF_01963">
    <property type="entry name" value="MTAP"/>
    <property type="match status" value="1"/>
</dbReference>
<comment type="pathway">
    <text evidence="4">Amino-acid biosynthesis; L-methionine biosynthesis via salvage pathway; S-methyl-5-thio-alpha-D-ribose 1-phosphate from S-methyl-5'-thioadenosine (phosphorylase route): step 1/1.</text>
</comment>
<evidence type="ECO:0000313" key="7">
    <source>
        <dbReference type="RefSeq" id="XP_014470929.1"/>
    </source>
</evidence>